<dbReference type="InterPro" id="IPR031823">
    <property type="entry name" value="TatT"/>
</dbReference>
<dbReference type="SUPFAM" id="SSF81901">
    <property type="entry name" value="HCP-like"/>
    <property type="match status" value="1"/>
</dbReference>
<protein>
    <submittedName>
        <fullName evidence="1">Uncharacterized protein</fullName>
    </submittedName>
</protein>
<evidence type="ECO:0000313" key="1">
    <source>
        <dbReference type="EMBL" id="RFT15746.1"/>
    </source>
</evidence>
<organism evidence="1 2">
    <name type="scientific">Candidatus Saccharicenans subterraneus</name>
    <dbReference type="NCBI Taxonomy" id="2508984"/>
    <lineage>
        <taxon>Bacteria</taxon>
        <taxon>Candidatus Aminicenantota</taxon>
        <taxon>Candidatus Aminicenantia</taxon>
        <taxon>Candidatus Aminicenantales</taxon>
        <taxon>Candidatus Saccharicenantaceae</taxon>
        <taxon>Candidatus Saccharicenans</taxon>
    </lineage>
</organism>
<dbReference type="AlphaFoldDB" id="A0A3E2BMB5"/>
<dbReference type="EMBL" id="QUAH01000007">
    <property type="protein sequence ID" value="RFT15746.1"/>
    <property type="molecule type" value="Genomic_DNA"/>
</dbReference>
<comment type="caution">
    <text evidence="1">The sequence shown here is derived from an EMBL/GenBank/DDBJ whole genome shotgun (WGS) entry which is preliminary data.</text>
</comment>
<gene>
    <name evidence="1" type="ORF">OP8BY_0121</name>
</gene>
<dbReference type="InterPro" id="IPR038537">
    <property type="entry name" value="TatT_sf"/>
</dbReference>
<dbReference type="Pfam" id="PF16811">
    <property type="entry name" value="TAtT"/>
    <property type="match status" value="1"/>
</dbReference>
<proteinExistence type="predicted"/>
<accession>A0A3E2BMB5</accession>
<sequence length="351" mass="38857">MIIFILAGNKSAREKGATMSGPGNRLFGRRVISGWLACLLALVLISAAGCSLEKMALKKAAGMLTAPSSGNVFTGDDDPELIAGALPFAIKFYESLLASLPEHEGLRLRTGSLYIMYASAFVQTPADMTPASEVESRQAQLLRAKKLYLRGRDILLAALEKKNPRLREELKARQFKKALSPFGPKDIDFLYWAAAGWVAAYSIDPFDMSIGLTLPEAAALMNRVLELNPNYASGAVHNFYILYYGSLPEALGGDENKAREHFRQAEKLCGDSDTSYLLSLATTVAVKNQNRQEFISLLKKVLEFDPDRAPQTRLVNTLNKRKAAWLLEHVDDFFLPPEEVPKDSEQVERKK</sequence>
<evidence type="ECO:0000313" key="2">
    <source>
        <dbReference type="Proteomes" id="UP000257323"/>
    </source>
</evidence>
<dbReference type="Gene3D" id="1.25.40.920">
    <property type="entry name" value="TRAP transporter T-component"/>
    <property type="match status" value="1"/>
</dbReference>
<dbReference type="Proteomes" id="UP000257323">
    <property type="component" value="Unassembled WGS sequence"/>
</dbReference>
<name>A0A3E2BMB5_9BACT</name>
<reference evidence="1 2" key="1">
    <citation type="submission" date="2018-08" db="EMBL/GenBank/DDBJ databases">
        <title>Genome analysis of the thermophilic bacterium of the candidate phylum Aminicenantes from deep subsurface aquifer revealed its physiology and ecological role.</title>
        <authorList>
            <person name="Kadnikov V.V."/>
            <person name="Mardanov A.V."/>
            <person name="Beletsky A.V."/>
            <person name="Karnachuk O.V."/>
            <person name="Ravin N.V."/>
        </authorList>
    </citation>
    <scope>NUCLEOTIDE SEQUENCE [LARGE SCALE GENOMIC DNA]</scope>
    <source>
        <strain evidence="1">BY38</strain>
    </source>
</reference>